<evidence type="ECO:0000313" key="3">
    <source>
        <dbReference type="Proteomes" id="UP000321306"/>
    </source>
</evidence>
<proteinExistence type="predicted"/>
<keyword evidence="1" id="KW-0732">Signal</keyword>
<evidence type="ECO:0008006" key="4">
    <source>
        <dbReference type="Google" id="ProtNLM"/>
    </source>
</evidence>
<protein>
    <recommendedName>
        <fullName evidence="4">Lipoprotein</fullName>
    </recommendedName>
</protein>
<dbReference type="OrthoDB" id="66439at2"/>
<feature type="chain" id="PRO_5022093016" description="Lipoprotein" evidence="1">
    <location>
        <begin position="21"/>
        <end position="195"/>
    </location>
</feature>
<dbReference type="Proteomes" id="UP000321306">
    <property type="component" value="Unassembled WGS sequence"/>
</dbReference>
<evidence type="ECO:0000256" key="1">
    <source>
        <dbReference type="SAM" id="SignalP"/>
    </source>
</evidence>
<dbReference type="PROSITE" id="PS51257">
    <property type="entry name" value="PROKAR_LIPOPROTEIN"/>
    <property type="match status" value="1"/>
</dbReference>
<feature type="signal peptide" evidence="1">
    <location>
        <begin position="1"/>
        <end position="20"/>
    </location>
</feature>
<keyword evidence="3" id="KW-1185">Reference proteome</keyword>
<evidence type="ECO:0000313" key="2">
    <source>
        <dbReference type="EMBL" id="GEM44904.1"/>
    </source>
</evidence>
<gene>
    <name evidence="2" type="ORF">DC3_05390</name>
</gene>
<organism evidence="2 3">
    <name type="scientific">Deinococcus cellulosilyticus (strain DSM 18568 / NBRC 106333 / KACC 11606 / 5516J-15)</name>
    <dbReference type="NCBI Taxonomy" id="1223518"/>
    <lineage>
        <taxon>Bacteria</taxon>
        <taxon>Thermotogati</taxon>
        <taxon>Deinococcota</taxon>
        <taxon>Deinococci</taxon>
        <taxon>Deinococcales</taxon>
        <taxon>Deinococcaceae</taxon>
        <taxon>Deinococcus</taxon>
    </lineage>
</organism>
<accession>A0A511MWF1</accession>
<reference evidence="2 3" key="1">
    <citation type="submission" date="2019-07" db="EMBL/GenBank/DDBJ databases">
        <title>Whole genome shotgun sequence of Deinococcus cellulosilyticus NBRC 106333.</title>
        <authorList>
            <person name="Hosoyama A."/>
            <person name="Uohara A."/>
            <person name="Ohji S."/>
            <person name="Ichikawa N."/>
        </authorList>
    </citation>
    <scope>NUCLEOTIDE SEQUENCE [LARGE SCALE GENOMIC DNA]</scope>
    <source>
        <strain evidence="2 3">NBRC 106333</strain>
    </source>
</reference>
<dbReference type="AlphaFoldDB" id="A0A511MWF1"/>
<sequence length="195" mass="20896">MKKWLLPLFGTLALAACSNALILTLTSSMDIRTEYRTAGGEYVGCDNVEPLNSNTPSITTTLVALRFNTNADLDSAELGLYSTTLGKVDPGFKTSVPANQLNSNATSYSFVFKADTSNNNPLPAQVGKQGIVVVPKGEDKIKIVSVGNQQPLGAFKGWVQATADGTRATFVSTNSFKVYNRCSIEQITTEDIAFN</sequence>
<dbReference type="RefSeq" id="WP_146882058.1">
    <property type="nucleotide sequence ID" value="NZ_BJXB01000002.1"/>
</dbReference>
<dbReference type="EMBL" id="BJXB01000002">
    <property type="protein sequence ID" value="GEM44904.1"/>
    <property type="molecule type" value="Genomic_DNA"/>
</dbReference>
<comment type="caution">
    <text evidence="2">The sequence shown here is derived from an EMBL/GenBank/DDBJ whole genome shotgun (WGS) entry which is preliminary data.</text>
</comment>
<name>A0A511MWF1_DEIC1</name>